<gene>
    <name evidence="3" type="ORF">HMPREF2137_12460</name>
</gene>
<dbReference type="EMBL" id="JRNN01000096">
    <property type="protein sequence ID" value="KGF32938.1"/>
    <property type="molecule type" value="Genomic_DNA"/>
</dbReference>
<dbReference type="RefSeq" id="WP_197052251.1">
    <property type="nucleotide sequence ID" value="NZ_JRNN01000096.1"/>
</dbReference>
<feature type="region of interest" description="Disordered" evidence="1">
    <location>
        <begin position="52"/>
        <end position="75"/>
    </location>
</feature>
<evidence type="ECO:0000259" key="2">
    <source>
        <dbReference type="Pfam" id="PF14301"/>
    </source>
</evidence>
<evidence type="ECO:0000313" key="4">
    <source>
        <dbReference type="Proteomes" id="UP000029556"/>
    </source>
</evidence>
<accession>A0A095ZE59</accession>
<feature type="compositionally biased region" description="Basic and acidic residues" evidence="1">
    <location>
        <begin position="52"/>
        <end position="67"/>
    </location>
</feature>
<comment type="caution">
    <text evidence="3">The sequence shown here is derived from an EMBL/GenBank/DDBJ whole genome shotgun (WGS) entry which is preliminary data.</text>
</comment>
<dbReference type="InterPro" id="IPR025484">
    <property type="entry name" value="DUF4376"/>
</dbReference>
<feature type="domain" description="DUF4376" evidence="2">
    <location>
        <begin position="81"/>
        <end position="188"/>
    </location>
</feature>
<evidence type="ECO:0000313" key="3">
    <source>
        <dbReference type="EMBL" id="KGF32938.1"/>
    </source>
</evidence>
<proteinExistence type="predicted"/>
<evidence type="ECO:0000256" key="1">
    <source>
        <dbReference type="SAM" id="MobiDB-lite"/>
    </source>
</evidence>
<reference evidence="3 4" key="1">
    <citation type="submission" date="2014-07" db="EMBL/GenBank/DDBJ databases">
        <authorList>
            <person name="McCorrison J."/>
            <person name="Sanka R."/>
            <person name="Torralba M."/>
            <person name="Gillis M."/>
            <person name="Haft D.H."/>
            <person name="Methe B."/>
            <person name="Sutton G."/>
            <person name="Nelson K.E."/>
        </authorList>
    </citation>
    <scope>NUCLEOTIDE SEQUENCE [LARGE SCALE GENOMIC DNA]</scope>
    <source>
        <strain evidence="3 4">DNF00853</strain>
    </source>
</reference>
<dbReference type="AlphaFoldDB" id="A0A095ZE59"/>
<name>A0A095ZE59_9BACT</name>
<dbReference type="Proteomes" id="UP000029556">
    <property type="component" value="Unassembled WGS sequence"/>
</dbReference>
<dbReference type="Pfam" id="PF14301">
    <property type="entry name" value="DUF4376"/>
    <property type="match status" value="1"/>
</dbReference>
<organism evidence="3 4">
    <name type="scientific">Hoylesella buccalis DNF00853</name>
    <dbReference type="NCBI Taxonomy" id="1401074"/>
    <lineage>
        <taxon>Bacteria</taxon>
        <taxon>Pseudomonadati</taxon>
        <taxon>Bacteroidota</taxon>
        <taxon>Bacteroidia</taxon>
        <taxon>Bacteroidales</taxon>
        <taxon>Prevotellaceae</taxon>
        <taxon>Hoylesella</taxon>
    </lineage>
</organism>
<sequence length="198" mass="21608">MKKTEINGCTVLTADAGKKIVKDNFVCGTVVWLAVGDATDAYRELSLEEADALEKAQQETEGGKPDEETPSAEMPTDIDMAKAAKIAEIAAYSDSDAVNSLTFNGLKTWLTPNVRANYLVSLDAAELLGETDITFVVEGVQASLPIKQVRLLLAKIQRYADACFIVTERHKIAVRALQTVDEVESYDYTKGYPEKLAL</sequence>
<protein>
    <recommendedName>
        <fullName evidence="2">DUF4376 domain-containing protein</fullName>
    </recommendedName>
</protein>